<name>A0ABY9WJ22_9BACT</name>
<dbReference type="EMBL" id="CP043494">
    <property type="protein sequence ID" value="WNG43718.1"/>
    <property type="molecule type" value="Genomic_DNA"/>
</dbReference>
<accession>A0ABY9WJ22</accession>
<gene>
    <name evidence="1" type="ORF">F0U60_06105</name>
</gene>
<organism evidence="1 2">
    <name type="scientific">Archangium minus</name>
    <dbReference type="NCBI Taxonomy" id="83450"/>
    <lineage>
        <taxon>Bacteria</taxon>
        <taxon>Pseudomonadati</taxon>
        <taxon>Myxococcota</taxon>
        <taxon>Myxococcia</taxon>
        <taxon>Myxococcales</taxon>
        <taxon>Cystobacterineae</taxon>
        <taxon>Archangiaceae</taxon>
        <taxon>Archangium</taxon>
    </lineage>
</organism>
<sequence>MVESPWLWFFPRADDSLHEVVERAVAHFSAAGLSLQPRESPSLVDGGGVDASGLITMAEQLASVGVEPEQGPARHRVCYWALARDGGWLTRVGVPMLEASPEGPRLRFIPEAPLSLELTRHEGTSPASTTARLMLSRVLFGEMAHPLEGLARMFEEDILRLGPWPEVEHVRGVLARAIEEARVLDVAACEWRSRVLEAVETFIADVTRPGEKVLRGPRQYEAPLPLTWPERSQEEWYLEAWVERLSWGAPGEERALAYWKEEGRSPRWEALARLCTAKSTFESKVAILASHDTDESLRELAGFVADPNWPGAALAWSELTRRGARARPALELALRDAEACADTDWRDILLDLLDRLPPVSTP</sequence>
<dbReference type="RefSeq" id="WP_395815264.1">
    <property type="nucleotide sequence ID" value="NZ_CP043494.1"/>
</dbReference>
<keyword evidence="2" id="KW-1185">Reference proteome</keyword>
<reference evidence="1 2" key="1">
    <citation type="submission" date="2019-08" db="EMBL/GenBank/DDBJ databases">
        <title>Archangium and Cystobacter genomes.</title>
        <authorList>
            <person name="Chen I.-C.K."/>
            <person name="Wielgoss S."/>
        </authorList>
    </citation>
    <scope>NUCLEOTIDE SEQUENCE [LARGE SCALE GENOMIC DNA]</scope>
    <source>
        <strain evidence="1 2">Cbm 6</strain>
    </source>
</reference>
<dbReference type="Proteomes" id="UP001611383">
    <property type="component" value="Chromosome"/>
</dbReference>
<evidence type="ECO:0000313" key="2">
    <source>
        <dbReference type="Proteomes" id="UP001611383"/>
    </source>
</evidence>
<protein>
    <submittedName>
        <fullName evidence="1">Uncharacterized protein</fullName>
    </submittedName>
</protein>
<evidence type="ECO:0000313" key="1">
    <source>
        <dbReference type="EMBL" id="WNG43718.1"/>
    </source>
</evidence>
<proteinExistence type="predicted"/>